<dbReference type="Gene3D" id="3.30.40.10">
    <property type="entry name" value="Zinc/RING finger domain, C3HC4 (zinc finger)"/>
    <property type="match status" value="1"/>
</dbReference>
<dbReference type="OrthoDB" id="7759664at2759"/>
<dbReference type="InterPro" id="IPR037381">
    <property type="entry name" value="RFWD3"/>
</dbReference>
<dbReference type="GO" id="GO:0005634">
    <property type="term" value="C:nucleus"/>
    <property type="evidence" value="ECO:0007669"/>
    <property type="project" value="InterPro"/>
</dbReference>
<dbReference type="PROSITE" id="PS50089">
    <property type="entry name" value="ZF_RING_2"/>
    <property type="match status" value="1"/>
</dbReference>
<keyword evidence="2" id="KW-1185">Reference proteome</keyword>
<dbReference type="GO" id="GO:0036297">
    <property type="term" value="P:interstrand cross-link repair"/>
    <property type="evidence" value="ECO:0007669"/>
    <property type="project" value="InterPro"/>
</dbReference>
<name>A0A081CKT0_PSEA2</name>
<dbReference type="RefSeq" id="XP_014654563.1">
    <property type="nucleotide sequence ID" value="XM_014799077.1"/>
</dbReference>
<gene>
    <name evidence="1" type="ORF">PAN0_017c5503</name>
</gene>
<dbReference type="HOGENOM" id="CLU_452824_0_0_1"/>
<evidence type="ECO:0000313" key="1">
    <source>
        <dbReference type="EMBL" id="GAK67276.1"/>
    </source>
</evidence>
<evidence type="ECO:0000313" key="2">
    <source>
        <dbReference type="Proteomes" id="UP000053758"/>
    </source>
</evidence>
<dbReference type="GO" id="GO:0008270">
    <property type="term" value="F:zinc ion binding"/>
    <property type="evidence" value="ECO:0007669"/>
    <property type="project" value="UniProtKB-KW"/>
</dbReference>
<dbReference type="GeneID" id="26306268"/>
<dbReference type="InterPro" id="IPR001841">
    <property type="entry name" value="Znf_RING"/>
</dbReference>
<protein>
    <submittedName>
        <fullName evidence="1">Uncharacterized protein</fullName>
    </submittedName>
</protein>
<dbReference type="Pfam" id="PF13639">
    <property type="entry name" value="zf-RING_2"/>
    <property type="match status" value="1"/>
</dbReference>
<reference evidence="2" key="1">
    <citation type="journal article" date="2014" name="Genome Announc.">
        <title>Draft Genome Sequence of the Yeast Pseudozyma antarctica Type Strain JCM10317, a Producer of the Glycolipid Biosurfactants, Mannosylerythritol Lipids.</title>
        <authorList>
            <person name="Saika A."/>
            <person name="Koike H."/>
            <person name="Hori T."/>
            <person name="Fukuoka T."/>
            <person name="Sato S."/>
            <person name="Habe H."/>
            <person name="Kitamoto D."/>
            <person name="Morita T."/>
        </authorList>
    </citation>
    <scope>NUCLEOTIDE SEQUENCE [LARGE SCALE GENOMIC DNA]</scope>
    <source>
        <strain evidence="2">JCM 10317</strain>
    </source>
</reference>
<dbReference type="SUPFAM" id="SSF57850">
    <property type="entry name" value="RING/U-box"/>
    <property type="match status" value="1"/>
</dbReference>
<dbReference type="SMART" id="SM00184">
    <property type="entry name" value="RING"/>
    <property type="match status" value="1"/>
</dbReference>
<proteinExistence type="predicted"/>
<accession>A0A081CKT0</accession>
<dbReference type="AlphaFoldDB" id="A0A081CKT0"/>
<dbReference type="InterPro" id="IPR013083">
    <property type="entry name" value="Znf_RING/FYVE/PHD"/>
</dbReference>
<dbReference type="PANTHER" id="PTHR16047">
    <property type="entry name" value="RFWD3 PROTEIN"/>
    <property type="match status" value="1"/>
</dbReference>
<dbReference type="GO" id="GO:0004842">
    <property type="term" value="F:ubiquitin-protein transferase activity"/>
    <property type="evidence" value="ECO:0007669"/>
    <property type="project" value="InterPro"/>
</dbReference>
<dbReference type="PANTHER" id="PTHR16047:SF7">
    <property type="entry name" value="E3 UBIQUITIN-PROTEIN LIGASE RFWD3"/>
    <property type="match status" value="1"/>
</dbReference>
<organism evidence="1 2">
    <name type="scientific">Pseudozyma antarctica</name>
    <name type="common">Yeast</name>
    <name type="synonym">Candida antarctica</name>
    <dbReference type="NCBI Taxonomy" id="84753"/>
    <lineage>
        <taxon>Eukaryota</taxon>
        <taxon>Fungi</taxon>
        <taxon>Dikarya</taxon>
        <taxon>Basidiomycota</taxon>
        <taxon>Ustilaginomycotina</taxon>
        <taxon>Ustilaginomycetes</taxon>
        <taxon>Ustilaginales</taxon>
        <taxon>Ustilaginaceae</taxon>
        <taxon>Moesziomyces</taxon>
    </lineage>
</organism>
<dbReference type="GO" id="GO:0016567">
    <property type="term" value="P:protein ubiquitination"/>
    <property type="evidence" value="ECO:0007669"/>
    <property type="project" value="InterPro"/>
</dbReference>
<dbReference type="Proteomes" id="UP000053758">
    <property type="component" value="Unassembled WGS sequence"/>
</dbReference>
<sequence length="561" mass="62417">MGCSICLDDFDQADGNERRATALACGHIFHYDCLTTWFYGPNRAPGYISPKRCPLCSISADPRKMVKLYPSDGDELTTYLSGQHLHEVIPLGSLGQHVPDNADLSRNHKELLGNLLDFTQAIQQFAMAAHSFRHELTLKAGVKVRRLIQVLTTDSNDLSLREFLRAIDALESATAATHKIKSDFELKSKQAADVSKHLTRTQHTLDEHERLLDEHAETLKARQAQVETQSHHVNTLMQQVDGSAKHNQERAKELELRERQLRTREREMFEKVRRERIENKEMVGRMHATTTAQISLMHTQVNDARAKCQEAERQRDLAHTKSCELAAQLTQLKQRFSSHRRSSPGDEASRPSHKASHDARRIRALEARLASQTAQLEAAGIATPEHRLNRGRSARNAIELSSSSPPPDADDTPTTPRDNAPSPSRTRKGKQRARFSLSVEPLNLDDETDETLFPMPGFGAMRTTRPPRPPLAANPPTANTAQDDEDAANTAQDDEDDDGGDNFAGSSRPLKTRISPAAGSSRAIGLAGRLARRRDAAAPGEFDWLTKSAALKLGPKHRPKH</sequence>
<dbReference type="EMBL" id="DF830084">
    <property type="protein sequence ID" value="GAK67276.1"/>
    <property type="molecule type" value="Genomic_DNA"/>
</dbReference>